<dbReference type="InterPro" id="IPR013319">
    <property type="entry name" value="GH11/12"/>
</dbReference>
<feature type="chain" id="PRO_5047342409" evidence="1">
    <location>
        <begin position="23"/>
        <end position="264"/>
    </location>
</feature>
<sequence length="264" mass="29098">MKMKNKFIVGAILLSTATAAYAASHTYTAAGPNQGDEVDASGNKFFWTVYARDWDSQSVTVNDIARRDISMDWDLKNMDSADYVGGGGWQNVATPNTLTYDLYDWTTSDGKGTFGAYGWSCGVPAGNLNVEYYIVEAAFGGWTPPTNAGEYTLTKVRKNNRDLQVVTNNGTYQIYQSGQINNQPSYCQSGNTKPAFKQVWAVRTANKFVQASRTNPGRGTIDFKVLKEVMDDYGYFNANSAYLVIGAEGLKNSKGHIRLRVNKT</sequence>
<keyword evidence="1" id="KW-0732">Signal</keyword>
<name>A0ABV8RG33_9SPHN</name>
<dbReference type="InterPro" id="IPR013320">
    <property type="entry name" value="ConA-like_dom_sf"/>
</dbReference>
<gene>
    <name evidence="2" type="ORF">ACFOWX_07805</name>
</gene>
<reference evidence="3" key="1">
    <citation type="journal article" date="2019" name="Int. J. Syst. Evol. Microbiol.">
        <title>The Global Catalogue of Microorganisms (GCM) 10K type strain sequencing project: providing services to taxonomists for standard genome sequencing and annotation.</title>
        <authorList>
            <consortium name="The Broad Institute Genomics Platform"/>
            <consortium name="The Broad Institute Genome Sequencing Center for Infectious Disease"/>
            <person name="Wu L."/>
            <person name="Ma J."/>
        </authorList>
    </citation>
    <scope>NUCLEOTIDE SEQUENCE [LARGE SCALE GENOMIC DNA]</scope>
    <source>
        <strain evidence="3">CECT 8531</strain>
    </source>
</reference>
<protein>
    <submittedName>
        <fullName evidence="2">Uncharacterized protein</fullName>
    </submittedName>
</protein>
<evidence type="ECO:0000313" key="3">
    <source>
        <dbReference type="Proteomes" id="UP001595887"/>
    </source>
</evidence>
<organism evidence="2 3">
    <name type="scientific">Sphingorhabdus arenilitoris</name>
    <dbReference type="NCBI Taxonomy" id="1490041"/>
    <lineage>
        <taxon>Bacteria</taxon>
        <taxon>Pseudomonadati</taxon>
        <taxon>Pseudomonadota</taxon>
        <taxon>Alphaproteobacteria</taxon>
        <taxon>Sphingomonadales</taxon>
        <taxon>Sphingomonadaceae</taxon>
        <taxon>Sphingorhabdus</taxon>
    </lineage>
</organism>
<comment type="caution">
    <text evidence="2">The sequence shown here is derived from an EMBL/GenBank/DDBJ whole genome shotgun (WGS) entry which is preliminary data.</text>
</comment>
<dbReference type="Gene3D" id="2.60.120.180">
    <property type="match status" value="1"/>
</dbReference>
<dbReference type="Proteomes" id="UP001595887">
    <property type="component" value="Unassembled WGS sequence"/>
</dbReference>
<dbReference type="SUPFAM" id="SSF49899">
    <property type="entry name" value="Concanavalin A-like lectins/glucanases"/>
    <property type="match status" value="1"/>
</dbReference>
<feature type="signal peptide" evidence="1">
    <location>
        <begin position="1"/>
        <end position="22"/>
    </location>
</feature>
<accession>A0ABV8RG33</accession>
<proteinExistence type="predicted"/>
<evidence type="ECO:0000256" key="1">
    <source>
        <dbReference type="SAM" id="SignalP"/>
    </source>
</evidence>
<dbReference type="RefSeq" id="WP_381422905.1">
    <property type="nucleotide sequence ID" value="NZ_JBHSDH010000013.1"/>
</dbReference>
<keyword evidence="3" id="KW-1185">Reference proteome</keyword>
<dbReference type="EMBL" id="JBHSDH010000013">
    <property type="protein sequence ID" value="MFC4292317.1"/>
    <property type="molecule type" value="Genomic_DNA"/>
</dbReference>
<evidence type="ECO:0000313" key="2">
    <source>
        <dbReference type="EMBL" id="MFC4292317.1"/>
    </source>
</evidence>